<dbReference type="SUPFAM" id="SSF63999">
    <property type="entry name" value="Thiamin pyrophosphokinase, catalytic domain"/>
    <property type="match status" value="1"/>
</dbReference>
<evidence type="ECO:0000313" key="6">
    <source>
        <dbReference type="EMBL" id="RNB81117.1"/>
    </source>
</evidence>
<sequence>MVRRMGTSSVLLRSQLVMDRRTKQVSRRAKPGQIAIIDHSDVDELAAVELIEAKVSAVINSSAFLTGLYPAAGAKRLLEAGILLYQNVEPLFERSEGEEVLYEGCEAAIAGTRLFVRPAKEWIPCSLLIPVTHEQIEKQMEEAAKQSKTVLSSFLDNTFEYVAREKALILEPLSKVSLRTRMAERHVVVVSRGKYYKEDVQLIRGYIDRKQPVIIAVDGAADALLDLGIMPDLIIGDMDSLSDQALCCGAELVVHAYLDGRAPGGERVEALGLPFVRLPAPGTSEDAALLLADDQQASLIVSVGTHSSMIDFLEKGRKGMGSTLLTRAKLGSKLIDARGLSQLTQMDEVVSTPVRQPRLFETLYTMVKEWRAQREQSEHRDSGI</sequence>
<dbReference type="Pfam" id="PF04263">
    <property type="entry name" value="TPK_catalytic"/>
    <property type="match status" value="1"/>
</dbReference>
<evidence type="ECO:0000259" key="5">
    <source>
        <dbReference type="Pfam" id="PF04263"/>
    </source>
</evidence>
<feature type="domain" description="Thiamin pyrophosphokinase catalytic" evidence="5">
    <location>
        <begin position="210"/>
        <end position="245"/>
    </location>
</feature>
<keyword evidence="4" id="KW-0067">ATP-binding</keyword>
<dbReference type="GO" id="GO:0009229">
    <property type="term" value="P:thiamine diphosphate biosynthetic process"/>
    <property type="evidence" value="ECO:0007669"/>
    <property type="project" value="InterPro"/>
</dbReference>
<name>A0A3M8D129_9BACL</name>
<dbReference type="GO" id="GO:0005524">
    <property type="term" value="F:ATP binding"/>
    <property type="evidence" value="ECO:0007669"/>
    <property type="project" value="UniProtKB-KW"/>
</dbReference>
<evidence type="ECO:0000256" key="2">
    <source>
        <dbReference type="ARBA" id="ARBA00022741"/>
    </source>
</evidence>
<organism evidence="6 7">
    <name type="scientific">Brevibacillus fluminis</name>
    <dbReference type="NCBI Taxonomy" id="511487"/>
    <lineage>
        <taxon>Bacteria</taxon>
        <taxon>Bacillati</taxon>
        <taxon>Bacillota</taxon>
        <taxon>Bacilli</taxon>
        <taxon>Bacillales</taxon>
        <taxon>Paenibacillaceae</taxon>
        <taxon>Brevibacillus</taxon>
    </lineage>
</organism>
<keyword evidence="1" id="KW-0808">Transferase</keyword>
<dbReference type="OrthoDB" id="9804377at2"/>
<gene>
    <name evidence="6" type="ORF">EDM56_25655</name>
</gene>
<dbReference type="AlphaFoldDB" id="A0A3M8D129"/>
<reference evidence="6 7" key="1">
    <citation type="submission" date="2018-10" db="EMBL/GenBank/DDBJ databases">
        <title>Phylogenomics of Brevibacillus.</title>
        <authorList>
            <person name="Dunlap C."/>
        </authorList>
    </citation>
    <scope>NUCLEOTIDE SEQUENCE [LARGE SCALE GENOMIC DNA]</scope>
    <source>
        <strain evidence="6 7">JCM 15716</strain>
    </source>
</reference>
<dbReference type="EMBL" id="RHHQ01000023">
    <property type="protein sequence ID" value="RNB81117.1"/>
    <property type="molecule type" value="Genomic_DNA"/>
</dbReference>
<dbReference type="GO" id="GO:0004788">
    <property type="term" value="F:thiamine diphosphokinase activity"/>
    <property type="evidence" value="ECO:0007669"/>
    <property type="project" value="InterPro"/>
</dbReference>
<accession>A0A3M8D129</accession>
<dbReference type="InterPro" id="IPR047795">
    <property type="entry name" value="Put_SteA-like"/>
</dbReference>
<dbReference type="Proteomes" id="UP000271031">
    <property type="component" value="Unassembled WGS sequence"/>
</dbReference>
<evidence type="ECO:0000256" key="3">
    <source>
        <dbReference type="ARBA" id="ARBA00022777"/>
    </source>
</evidence>
<evidence type="ECO:0000256" key="1">
    <source>
        <dbReference type="ARBA" id="ARBA00022679"/>
    </source>
</evidence>
<comment type="caution">
    <text evidence="6">The sequence shown here is derived from an EMBL/GenBank/DDBJ whole genome shotgun (WGS) entry which is preliminary data.</text>
</comment>
<keyword evidence="7" id="KW-1185">Reference proteome</keyword>
<dbReference type="Gene3D" id="3.40.50.10240">
    <property type="entry name" value="Thiamin pyrophosphokinase, catalytic domain"/>
    <property type="match status" value="1"/>
</dbReference>
<dbReference type="GO" id="GO:0016301">
    <property type="term" value="F:kinase activity"/>
    <property type="evidence" value="ECO:0007669"/>
    <property type="project" value="UniProtKB-KW"/>
</dbReference>
<proteinExistence type="predicted"/>
<keyword evidence="3" id="KW-0418">Kinase</keyword>
<dbReference type="InterPro" id="IPR036759">
    <property type="entry name" value="TPK_catalytic_sf"/>
</dbReference>
<protein>
    <recommendedName>
        <fullName evidence="5">Thiamin pyrophosphokinase catalytic domain-containing protein</fullName>
    </recommendedName>
</protein>
<keyword evidence="2" id="KW-0547">Nucleotide-binding</keyword>
<dbReference type="NCBIfam" id="NF040608">
    <property type="entry name" value="division_SteA"/>
    <property type="match status" value="1"/>
</dbReference>
<evidence type="ECO:0000256" key="4">
    <source>
        <dbReference type="ARBA" id="ARBA00022840"/>
    </source>
</evidence>
<evidence type="ECO:0000313" key="7">
    <source>
        <dbReference type="Proteomes" id="UP000271031"/>
    </source>
</evidence>
<dbReference type="InterPro" id="IPR007371">
    <property type="entry name" value="TPK_catalytic"/>
</dbReference>